<feature type="compositionally biased region" description="Polar residues" evidence="1">
    <location>
        <begin position="21"/>
        <end position="30"/>
    </location>
</feature>
<evidence type="ECO:0000313" key="3">
    <source>
        <dbReference type="Proteomes" id="UP001054252"/>
    </source>
</evidence>
<proteinExistence type="predicted"/>
<dbReference type="EMBL" id="BPVZ01002066">
    <property type="protein sequence ID" value="GKV53856.1"/>
    <property type="molecule type" value="Genomic_DNA"/>
</dbReference>
<feature type="region of interest" description="Disordered" evidence="1">
    <location>
        <begin position="1"/>
        <end position="43"/>
    </location>
</feature>
<reference evidence="2 3" key="1">
    <citation type="journal article" date="2021" name="Commun. Biol.">
        <title>The genome of Shorea leprosula (Dipterocarpaceae) highlights the ecological relevance of drought in aseasonal tropical rainforests.</title>
        <authorList>
            <person name="Ng K.K.S."/>
            <person name="Kobayashi M.J."/>
            <person name="Fawcett J.A."/>
            <person name="Hatakeyama M."/>
            <person name="Paape T."/>
            <person name="Ng C.H."/>
            <person name="Ang C.C."/>
            <person name="Tnah L.H."/>
            <person name="Lee C.T."/>
            <person name="Nishiyama T."/>
            <person name="Sese J."/>
            <person name="O'Brien M.J."/>
            <person name="Copetti D."/>
            <person name="Mohd Noor M.I."/>
            <person name="Ong R.C."/>
            <person name="Putra M."/>
            <person name="Sireger I.Z."/>
            <person name="Indrioko S."/>
            <person name="Kosugi Y."/>
            <person name="Izuno A."/>
            <person name="Isagi Y."/>
            <person name="Lee S.L."/>
            <person name="Shimizu K.K."/>
        </authorList>
    </citation>
    <scope>NUCLEOTIDE SEQUENCE [LARGE SCALE GENOMIC DNA]</scope>
    <source>
        <strain evidence="2">214</strain>
    </source>
</reference>
<accession>A0AAV5MV32</accession>
<evidence type="ECO:0000313" key="2">
    <source>
        <dbReference type="EMBL" id="GKV53856.1"/>
    </source>
</evidence>
<protein>
    <submittedName>
        <fullName evidence="2">Uncharacterized protein</fullName>
    </submittedName>
</protein>
<organism evidence="2 3">
    <name type="scientific">Rubroshorea leprosula</name>
    <dbReference type="NCBI Taxonomy" id="152421"/>
    <lineage>
        <taxon>Eukaryota</taxon>
        <taxon>Viridiplantae</taxon>
        <taxon>Streptophyta</taxon>
        <taxon>Embryophyta</taxon>
        <taxon>Tracheophyta</taxon>
        <taxon>Spermatophyta</taxon>
        <taxon>Magnoliopsida</taxon>
        <taxon>eudicotyledons</taxon>
        <taxon>Gunneridae</taxon>
        <taxon>Pentapetalae</taxon>
        <taxon>rosids</taxon>
        <taxon>malvids</taxon>
        <taxon>Malvales</taxon>
        <taxon>Dipterocarpaceae</taxon>
        <taxon>Rubroshorea</taxon>
    </lineage>
</organism>
<dbReference type="AlphaFoldDB" id="A0AAV5MV32"/>
<gene>
    <name evidence="2" type="ORF">SLEP1_g60369</name>
</gene>
<sequence length="43" mass="4517">GVNGGTMLKGDNPVALLADSGSGNRQYNGSSHDDEEWLVVERA</sequence>
<evidence type="ECO:0000256" key="1">
    <source>
        <dbReference type="SAM" id="MobiDB-lite"/>
    </source>
</evidence>
<name>A0AAV5MV32_9ROSI</name>
<keyword evidence="3" id="KW-1185">Reference proteome</keyword>
<comment type="caution">
    <text evidence="2">The sequence shown here is derived from an EMBL/GenBank/DDBJ whole genome shotgun (WGS) entry which is preliminary data.</text>
</comment>
<feature type="compositionally biased region" description="Acidic residues" evidence="1">
    <location>
        <begin position="33"/>
        <end position="43"/>
    </location>
</feature>
<feature type="non-terminal residue" evidence="2">
    <location>
        <position position="1"/>
    </location>
</feature>
<dbReference type="Proteomes" id="UP001054252">
    <property type="component" value="Unassembled WGS sequence"/>
</dbReference>